<proteinExistence type="predicted"/>
<dbReference type="EMBL" id="MU277191">
    <property type="protein sequence ID" value="KAI0067098.1"/>
    <property type="molecule type" value="Genomic_DNA"/>
</dbReference>
<reference evidence="1" key="2">
    <citation type="journal article" date="2022" name="New Phytol.">
        <title>Evolutionary transition to the ectomycorrhizal habit in the genomes of a hyperdiverse lineage of mushroom-forming fungi.</title>
        <authorList>
            <person name="Looney B."/>
            <person name="Miyauchi S."/>
            <person name="Morin E."/>
            <person name="Drula E."/>
            <person name="Courty P.E."/>
            <person name="Kohler A."/>
            <person name="Kuo A."/>
            <person name="LaButti K."/>
            <person name="Pangilinan J."/>
            <person name="Lipzen A."/>
            <person name="Riley R."/>
            <person name="Andreopoulos W."/>
            <person name="He G."/>
            <person name="Johnson J."/>
            <person name="Nolan M."/>
            <person name="Tritt A."/>
            <person name="Barry K.W."/>
            <person name="Grigoriev I.V."/>
            <person name="Nagy L.G."/>
            <person name="Hibbett D."/>
            <person name="Henrissat B."/>
            <person name="Matheny P.B."/>
            <person name="Labbe J."/>
            <person name="Martin F.M."/>
        </authorList>
    </citation>
    <scope>NUCLEOTIDE SEQUENCE</scope>
    <source>
        <strain evidence="1">HHB10654</strain>
    </source>
</reference>
<accession>A0ACB8TF86</accession>
<organism evidence="1 2">
    <name type="scientific">Artomyces pyxidatus</name>
    <dbReference type="NCBI Taxonomy" id="48021"/>
    <lineage>
        <taxon>Eukaryota</taxon>
        <taxon>Fungi</taxon>
        <taxon>Dikarya</taxon>
        <taxon>Basidiomycota</taxon>
        <taxon>Agaricomycotina</taxon>
        <taxon>Agaricomycetes</taxon>
        <taxon>Russulales</taxon>
        <taxon>Auriscalpiaceae</taxon>
        <taxon>Artomyces</taxon>
    </lineage>
</organism>
<name>A0ACB8TF86_9AGAM</name>
<reference evidence="1" key="1">
    <citation type="submission" date="2021-03" db="EMBL/GenBank/DDBJ databases">
        <authorList>
            <consortium name="DOE Joint Genome Institute"/>
            <person name="Ahrendt S."/>
            <person name="Looney B.P."/>
            <person name="Miyauchi S."/>
            <person name="Morin E."/>
            <person name="Drula E."/>
            <person name="Courty P.E."/>
            <person name="Chicoki N."/>
            <person name="Fauchery L."/>
            <person name="Kohler A."/>
            <person name="Kuo A."/>
            <person name="Labutti K."/>
            <person name="Pangilinan J."/>
            <person name="Lipzen A."/>
            <person name="Riley R."/>
            <person name="Andreopoulos W."/>
            <person name="He G."/>
            <person name="Johnson J."/>
            <person name="Barry K.W."/>
            <person name="Grigoriev I.V."/>
            <person name="Nagy L."/>
            <person name="Hibbett D."/>
            <person name="Henrissat B."/>
            <person name="Matheny P.B."/>
            <person name="Labbe J."/>
            <person name="Martin F."/>
        </authorList>
    </citation>
    <scope>NUCLEOTIDE SEQUENCE</scope>
    <source>
        <strain evidence="1">HHB10654</strain>
    </source>
</reference>
<evidence type="ECO:0000313" key="2">
    <source>
        <dbReference type="Proteomes" id="UP000814140"/>
    </source>
</evidence>
<sequence>MSSLLSMKSKVDGPTFADNKRNRPSPAVLRAVLLFDAESREAIDSRESHQGWFDEQQCGSTHPEQCDGIFGETLVELRRWYLNHEHDVLIMTLDPFREDTLVNLCDHCIERFWESGEPEHRRDLWNSLPGFHCSVWGSEYGWKELVLGIPPLQMT</sequence>
<comment type="caution">
    <text evidence="1">The sequence shown here is derived from an EMBL/GenBank/DDBJ whole genome shotgun (WGS) entry which is preliminary data.</text>
</comment>
<evidence type="ECO:0000313" key="1">
    <source>
        <dbReference type="EMBL" id="KAI0067098.1"/>
    </source>
</evidence>
<gene>
    <name evidence="1" type="ORF">BV25DRAFT_1897304</name>
</gene>
<protein>
    <submittedName>
        <fullName evidence="1">Uncharacterized protein</fullName>
    </submittedName>
</protein>
<dbReference type="Proteomes" id="UP000814140">
    <property type="component" value="Unassembled WGS sequence"/>
</dbReference>
<keyword evidence="2" id="KW-1185">Reference proteome</keyword>